<keyword evidence="7" id="KW-0067">ATP-binding</keyword>
<feature type="binding site" evidence="7">
    <location>
        <position position="459"/>
    </location>
    <ligand>
        <name>meso-2,6-diaminopimelate</name>
        <dbReference type="ChEBI" id="CHEBI:57791"/>
    </ligand>
</feature>
<keyword evidence="4 7" id="KW-0573">Peptidoglycan synthesis</keyword>
<dbReference type="InterPro" id="IPR004101">
    <property type="entry name" value="Mur_ligase_C"/>
</dbReference>
<dbReference type="EMBL" id="AP025314">
    <property type="protein sequence ID" value="BDD09790.1"/>
    <property type="molecule type" value="Genomic_DNA"/>
</dbReference>
<evidence type="ECO:0000256" key="6">
    <source>
        <dbReference type="ARBA" id="ARBA00023316"/>
    </source>
</evidence>
<dbReference type="Proteomes" id="UP001348817">
    <property type="component" value="Chromosome"/>
</dbReference>
<feature type="modified residue" description="N6-carboxylysine" evidence="7">
    <location>
        <position position="220"/>
    </location>
</feature>
<reference evidence="12 13" key="1">
    <citation type="submission" date="2021-12" db="EMBL/GenBank/DDBJ databases">
        <title>Genome sequencing of bacteria with rrn-lacking chromosome and rrn-plasmid.</title>
        <authorList>
            <person name="Anda M."/>
            <person name="Iwasaki W."/>
        </authorList>
    </citation>
    <scope>NUCLEOTIDE SEQUENCE [LARGE SCALE GENOMIC DNA]</scope>
    <source>
        <strain evidence="12 13">DSM 100852</strain>
    </source>
</reference>
<evidence type="ECO:0000256" key="2">
    <source>
        <dbReference type="ARBA" id="ARBA00022618"/>
    </source>
</evidence>
<organism evidence="12 13">
    <name type="scientific">Fulvitalea axinellae</name>
    <dbReference type="NCBI Taxonomy" id="1182444"/>
    <lineage>
        <taxon>Bacteria</taxon>
        <taxon>Pseudomonadati</taxon>
        <taxon>Bacteroidota</taxon>
        <taxon>Cytophagia</taxon>
        <taxon>Cytophagales</taxon>
        <taxon>Persicobacteraceae</taxon>
        <taxon>Fulvitalea</taxon>
    </lineage>
</organism>
<comment type="function">
    <text evidence="7">Catalyzes the addition of meso-diaminopimelic acid to the nucleotide precursor UDP-N-acetylmuramoyl-L-alanyl-D-glutamate (UMAG) in the biosynthesis of bacterial cell-wall peptidoglycan.</text>
</comment>
<feature type="binding site" evidence="7">
    <location>
        <position position="455"/>
    </location>
    <ligand>
        <name>meso-2,6-diaminopimelate</name>
        <dbReference type="ChEBI" id="CHEBI:57791"/>
    </ligand>
</feature>
<feature type="binding site" evidence="7">
    <location>
        <begin position="153"/>
        <end position="154"/>
    </location>
    <ligand>
        <name>UDP-N-acetyl-alpha-D-muramoyl-L-alanyl-D-glutamate</name>
        <dbReference type="ChEBI" id="CHEBI:83900"/>
    </ligand>
</feature>
<evidence type="ECO:0000256" key="8">
    <source>
        <dbReference type="RuleBase" id="RU004135"/>
    </source>
</evidence>
<accession>A0AAU9DFN9</accession>
<evidence type="ECO:0000259" key="9">
    <source>
        <dbReference type="Pfam" id="PF01225"/>
    </source>
</evidence>
<keyword evidence="2 7" id="KW-0132">Cell division</keyword>
<evidence type="ECO:0000256" key="5">
    <source>
        <dbReference type="ARBA" id="ARBA00023306"/>
    </source>
</evidence>
<dbReference type="GO" id="GO:0051301">
    <property type="term" value="P:cell division"/>
    <property type="evidence" value="ECO:0007669"/>
    <property type="project" value="UniProtKB-KW"/>
</dbReference>
<feature type="domain" description="Mur ligase C-terminal" evidence="10">
    <location>
        <begin position="327"/>
        <end position="457"/>
    </location>
</feature>
<evidence type="ECO:0000256" key="7">
    <source>
        <dbReference type="HAMAP-Rule" id="MF_00208"/>
    </source>
</evidence>
<comment type="PTM">
    <text evidence="7">Carboxylation is probably crucial for Mg(2+) binding and, consequently, for the gamma-phosphate positioning of ATP.</text>
</comment>
<dbReference type="AlphaFoldDB" id="A0AAU9DFN9"/>
<dbReference type="Gene3D" id="3.40.1390.10">
    <property type="entry name" value="MurE/MurF, N-terminal domain"/>
    <property type="match status" value="1"/>
</dbReference>
<dbReference type="GO" id="GO:0008360">
    <property type="term" value="P:regulation of cell shape"/>
    <property type="evidence" value="ECO:0007669"/>
    <property type="project" value="UniProtKB-KW"/>
</dbReference>
<dbReference type="GO" id="GO:0071555">
    <property type="term" value="P:cell wall organization"/>
    <property type="evidence" value="ECO:0007669"/>
    <property type="project" value="UniProtKB-KW"/>
</dbReference>
<keyword evidence="13" id="KW-1185">Reference proteome</keyword>
<keyword evidence="7" id="KW-0547">Nucleotide-binding</keyword>
<dbReference type="HAMAP" id="MF_00208">
    <property type="entry name" value="MurE"/>
    <property type="match status" value="1"/>
</dbReference>
<dbReference type="SUPFAM" id="SSF53244">
    <property type="entry name" value="MurD-like peptide ligases, peptide-binding domain"/>
    <property type="match status" value="1"/>
</dbReference>
<keyword evidence="3 7" id="KW-0133">Cell shape</keyword>
<feature type="binding site" evidence="7">
    <location>
        <position position="186"/>
    </location>
    <ligand>
        <name>UDP-N-acetyl-alpha-D-muramoyl-L-alanyl-D-glutamate</name>
        <dbReference type="ChEBI" id="CHEBI:83900"/>
    </ligand>
</feature>
<keyword evidence="7 12" id="KW-0436">Ligase</keyword>
<dbReference type="Pfam" id="PF02875">
    <property type="entry name" value="Mur_ligase_C"/>
    <property type="match status" value="1"/>
</dbReference>
<evidence type="ECO:0000256" key="1">
    <source>
        <dbReference type="ARBA" id="ARBA00005898"/>
    </source>
</evidence>
<dbReference type="PANTHER" id="PTHR23135">
    <property type="entry name" value="MUR LIGASE FAMILY MEMBER"/>
    <property type="match status" value="1"/>
</dbReference>
<dbReference type="GO" id="GO:0009252">
    <property type="term" value="P:peptidoglycan biosynthetic process"/>
    <property type="evidence" value="ECO:0007669"/>
    <property type="project" value="UniProtKB-UniRule"/>
</dbReference>
<feature type="domain" description="Mur ligase central" evidence="11">
    <location>
        <begin position="109"/>
        <end position="305"/>
    </location>
</feature>
<feature type="domain" description="Mur ligase N-terminal catalytic" evidence="9">
    <location>
        <begin position="25"/>
        <end position="97"/>
    </location>
</feature>
<dbReference type="SUPFAM" id="SSF53623">
    <property type="entry name" value="MurD-like peptide ligases, catalytic domain"/>
    <property type="match status" value="1"/>
</dbReference>
<evidence type="ECO:0000313" key="12">
    <source>
        <dbReference type="EMBL" id="BDD09790.1"/>
    </source>
</evidence>
<dbReference type="GO" id="GO:0008765">
    <property type="term" value="F:UDP-N-acetylmuramoylalanyl-D-glutamate-2,6-diaminopimelate ligase activity"/>
    <property type="evidence" value="ECO:0007669"/>
    <property type="project" value="UniProtKB-UniRule"/>
</dbReference>
<dbReference type="Gene3D" id="3.90.190.20">
    <property type="entry name" value="Mur ligase, C-terminal domain"/>
    <property type="match status" value="1"/>
</dbReference>
<dbReference type="InterPro" id="IPR035911">
    <property type="entry name" value="MurE/MurF_N"/>
</dbReference>
<comment type="catalytic activity">
    <reaction evidence="7">
        <text>UDP-N-acetyl-alpha-D-muramoyl-L-alanyl-D-glutamate + meso-2,6-diaminopimelate + ATP = UDP-N-acetyl-alpha-D-muramoyl-L-alanyl-gamma-D-glutamyl-meso-2,6-diaminopimelate + ADP + phosphate + H(+)</text>
        <dbReference type="Rhea" id="RHEA:23676"/>
        <dbReference type="ChEBI" id="CHEBI:15378"/>
        <dbReference type="ChEBI" id="CHEBI:30616"/>
        <dbReference type="ChEBI" id="CHEBI:43474"/>
        <dbReference type="ChEBI" id="CHEBI:57791"/>
        <dbReference type="ChEBI" id="CHEBI:83900"/>
        <dbReference type="ChEBI" id="CHEBI:83905"/>
        <dbReference type="ChEBI" id="CHEBI:456216"/>
        <dbReference type="EC" id="6.3.2.13"/>
    </reaction>
</comment>
<keyword evidence="7" id="KW-0460">Magnesium</keyword>
<dbReference type="Gene3D" id="3.40.1190.10">
    <property type="entry name" value="Mur-like, catalytic domain"/>
    <property type="match status" value="1"/>
</dbReference>
<name>A0AAU9DFN9_9BACT</name>
<comment type="cofactor">
    <cofactor evidence="7">
        <name>Mg(2+)</name>
        <dbReference type="ChEBI" id="CHEBI:18420"/>
    </cofactor>
</comment>
<gene>
    <name evidence="7 12" type="primary">murE</name>
    <name evidence="12" type="ORF">FUAX_22220</name>
</gene>
<dbReference type="SUPFAM" id="SSF63418">
    <property type="entry name" value="MurE/MurF N-terminal domain"/>
    <property type="match status" value="1"/>
</dbReference>
<comment type="pathway">
    <text evidence="7 8">Cell wall biogenesis; peptidoglycan biosynthesis.</text>
</comment>
<evidence type="ECO:0000313" key="13">
    <source>
        <dbReference type="Proteomes" id="UP001348817"/>
    </source>
</evidence>
<dbReference type="GO" id="GO:0000287">
    <property type="term" value="F:magnesium ion binding"/>
    <property type="evidence" value="ECO:0007669"/>
    <property type="project" value="UniProtKB-UniRule"/>
</dbReference>
<evidence type="ECO:0000256" key="4">
    <source>
        <dbReference type="ARBA" id="ARBA00022984"/>
    </source>
</evidence>
<keyword evidence="5 7" id="KW-0131">Cell cycle</keyword>
<dbReference type="InterPro" id="IPR005761">
    <property type="entry name" value="UDP-N-AcMur-Glu-dNH2Pim_ligase"/>
</dbReference>
<dbReference type="InterPro" id="IPR036565">
    <property type="entry name" value="Mur-like_cat_sf"/>
</dbReference>
<feature type="binding site" evidence="7">
    <location>
        <position position="378"/>
    </location>
    <ligand>
        <name>meso-2,6-diaminopimelate</name>
        <dbReference type="ChEBI" id="CHEBI:57791"/>
    </ligand>
</feature>
<feature type="short sequence motif" description="Meso-diaminopimelate recognition motif" evidence="7">
    <location>
        <begin position="402"/>
        <end position="405"/>
    </location>
</feature>
<protein>
    <recommendedName>
        <fullName evidence="7">UDP-N-acetylmuramoyl-L-alanyl-D-glutamate--2,6-diaminopimelate ligase</fullName>
        <ecNumber evidence="7">6.3.2.13</ecNumber>
    </recommendedName>
    <alternativeName>
        <fullName evidence="7">Meso-A2pm-adding enzyme</fullName>
    </alternativeName>
    <alternativeName>
        <fullName evidence="7">Meso-diaminopimelate-adding enzyme</fullName>
    </alternativeName>
    <alternativeName>
        <fullName evidence="7">UDP-MurNAc-L-Ala-D-Glu:meso-diaminopimelate ligase</fullName>
    </alternativeName>
    <alternativeName>
        <fullName evidence="7">UDP-MurNAc-tripeptide synthetase</fullName>
    </alternativeName>
    <alternativeName>
        <fullName evidence="7">UDP-N-acetylmuramyl-tripeptide synthetase</fullName>
    </alternativeName>
</protein>
<dbReference type="Pfam" id="PF01225">
    <property type="entry name" value="Mur_ligase"/>
    <property type="match status" value="1"/>
</dbReference>
<sequence>MRLEGLLSGIKISKRVGTDVSEIGALHFDSRKVESGDVFFAVPGTRVDGHDYIEKALEKGASVIVLERMPEKFKDGVLYLKVSSASEALGKMASAFYGNPSKELKLVGVTGTNGKTSVVTLLYRLFSEMGYASGMLSTVVNKIADREIPATHTTGDALQINRLLREMADSGVTHCFMEVSSHAIEQDRVAGLDFDGAVFMNITHDHLDYHGTFRKYIDAKKKLFDGLPKSAFGLVNSDDKRGNFMLQNCKGARKTFAVKNMADFKAKIVTLAYEGMELDIEGQSVWFRLTGKFNAYNLLAVYAVATLLGEEQDEALRTLTGLKAAPGRFEAVPNQTGITAIVDYAHTPDALENVLSTIEGLRKGDESVLTVVGCGGDRDKTKRPEMAKIAVELSDKVILTSDNPRSEDPEAILADMKAGVPKGDARRVLSITDRKEAIRTAIMMAKPGDVILVAGKGHETYQEVNGVRYDFDDRKVLGETFGES</sequence>
<comment type="similarity">
    <text evidence="1 7">Belongs to the MurCDEF family. MurE subfamily.</text>
</comment>
<comment type="subcellular location">
    <subcellularLocation>
        <location evidence="7 8">Cytoplasm</location>
    </subcellularLocation>
</comment>
<dbReference type="GO" id="GO:0005737">
    <property type="term" value="C:cytoplasm"/>
    <property type="evidence" value="ECO:0007669"/>
    <property type="project" value="UniProtKB-SubCell"/>
</dbReference>
<dbReference type="EC" id="6.3.2.13" evidence="7"/>
<dbReference type="InterPro" id="IPR013221">
    <property type="entry name" value="Mur_ligase_cen"/>
</dbReference>
<proteinExistence type="inferred from homology"/>
<evidence type="ECO:0000259" key="11">
    <source>
        <dbReference type="Pfam" id="PF08245"/>
    </source>
</evidence>
<keyword evidence="6 7" id="KW-0961">Cell wall biogenesis/degradation</keyword>
<feature type="binding site" evidence="7">
    <location>
        <position position="30"/>
    </location>
    <ligand>
        <name>UDP-N-acetyl-alpha-D-muramoyl-L-alanyl-D-glutamate</name>
        <dbReference type="ChEBI" id="CHEBI:83900"/>
    </ligand>
</feature>
<dbReference type="InterPro" id="IPR000713">
    <property type="entry name" value="Mur_ligase_N"/>
</dbReference>
<keyword evidence="7" id="KW-0963">Cytoplasm</keyword>
<dbReference type="GO" id="GO:0005524">
    <property type="term" value="F:ATP binding"/>
    <property type="evidence" value="ECO:0007669"/>
    <property type="project" value="UniProtKB-UniRule"/>
</dbReference>
<evidence type="ECO:0000256" key="3">
    <source>
        <dbReference type="ARBA" id="ARBA00022960"/>
    </source>
</evidence>
<comment type="caution">
    <text evidence="7">Lacks conserved residue(s) required for the propagation of feature annotation.</text>
</comment>
<feature type="binding site" evidence="7">
    <location>
        <position position="180"/>
    </location>
    <ligand>
        <name>UDP-N-acetyl-alpha-D-muramoyl-L-alanyl-D-glutamate</name>
        <dbReference type="ChEBI" id="CHEBI:83900"/>
    </ligand>
</feature>
<feature type="binding site" evidence="7">
    <location>
        <position position="188"/>
    </location>
    <ligand>
        <name>UDP-N-acetyl-alpha-D-muramoyl-L-alanyl-D-glutamate</name>
        <dbReference type="ChEBI" id="CHEBI:83900"/>
    </ligand>
</feature>
<dbReference type="Pfam" id="PF08245">
    <property type="entry name" value="Mur_ligase_M"/>
    <property type="match status" value="1"/>
</dbReference>
<dbReference type="NCBIfam" id="NF001126">
    <property type="entry name" value="PRK00139.1-4"/>
    <property type="match status" value="1"/>
</dbReference>
<feature type="binding site" evidence="7">
    <location>
        <begin position="111"/>
        <end position="117"/>
    </location>
    <ligand>
        <name>ATP</name>
        <dbReference type="ChEBI" id="CHEBI:30616"/>
    </ligand>
</feature>
<feature type="binding site" evidence="7">
    <location>
        <begin position="402"/>
        <end position="405"/>
    </location>
    <ligand>
        <name>meso-2,6-diaminopimelate</name>
        <dbReference type="ChEBI" id="CHEBI:57791"/>
    </ligand>
</feature>
<dbReference type="InterPro" id="IPR036615">
    <property type="entry name" value="Mur_ligase_C_dom_sf"/>
</dbReference>
<dbReference type="PANTHER" id="PTHR23135:SF4">
    <property type="entry name" value="UDP-N-ACETYLMURAMOYL-L-ALANYL-D-GLUTAMATE--2,6-DIAMINOPIMELATE LIGASE MURE HOMOLOG, CHLOROPLASTIC"/>
    <property type="match status" value="1"/>
</dbReference>
<evidence type="ECO:0000259" key="10">
    <source>
        <dbReference type="Pfam" id="PF02875"/>
    </source>
</evidence>
<dbReference type="KEGG" id="fax:FUAX_22220"/>
<dbReference type="NCBIfam" id="TIGR01085">
    <property type="entry name" value="murE"/>
    <property type="match status" value="1"/>
</dbReference>